<keyword evidence="1" id="KW-1133">Transmembrane helix</keyword>
<reference evidence="2 3" key="1">
    <citation type="journal article" date="2017" name="Elife">
        <title>Extensive horizontal gene transfer in cheese-associated bacteria.</title>
        <authorList>
            <person name="Bonham K.S."/>
            <person name="Wolfe B.E."/>
            <person name="Dutton R.J."/>
        </authorList>
    </citation>
    <scope>NUCLEOTIDE SEQUENCE [LARGE SCALE GENOMIC DNA]</scope>
    <source>
        <strain evidence="2 3">JB182</strain>
    </source>
</reference>
<dbReference type="Proteomes" id="UP000235739">
    <property type="component" value="Unassembled WGS sequence"/>
</dbReference>
<dbReference type="PIRSF" id="PIRSF010219">
    <property type="entry name" value="UCP010219"/>
    <property type="match status" value="1"/>
</dbReference>
<feature type="transmembrane region" description="Helical" evidence="1">
    <location>
        <begin position="208"/>
        <end position="225"/>
    </location>
</feature>
<feature type="transmembrane region" description="Helical" evidence="1">
    <location>
        <begin position="134"/>
        <end position="155"/>
    </location>
</feature>
<evidence type="ECO:0000313" key="2">
    <source>
        <dbReference type="EMBL" id="PMQ20624.1"/>
    </source>
</evidence>
<dbReference type="Pfam" id="PF11361">
    <property type="entry name" value="DUF3159"/>
    <property type="match status" value="1"/>
</dbReference>
<organism evidence="2 3">
    <name type="scientific">Glutamicibacter arilaitensis</name>
    <dbReference type="NCBI Taxonomy" id="256701"/>
    <lineage>
        <taxon>Bacteria</taxon>
        <taxon>Bacillati</taxon>
        <taxon>Actinomycetota</taxon>
        <taxon>Actinomycetes</taxon>
        <taxon>Micrococcales</taxon>
        <taxon>Micrococcaceae</taxon>
        <taxon>Glutamicibacter</taxon>
    </lineage>
</organism>
<accession>A0A2N7S3C2</accession>
<evidence type="ECO:0000313" key="3">
    <source>
        <dbReference type="Proteomes" id="UP000235739"/>
    </source>
</evidence>
<proteinExistence type="predicted"/>
<protein>
    <submittedName>
        <fullName evidence="2">DUF3159 domain-containing protein</fullName>
    </submittedName>
</protein>
<dbReference type="AlphaFoldDB" id="A0A2N7S3C2"/>
<keyword evidence="1" id="KW-0472">Membrane</keyword>
<feature type="transmembrane region" description="Helical" evidence="1">
    <location>
        <begin position="175"/>
        <end position="196"/>
    </location>
</feature>
<comment type="caution">
    <text evidence="2">The sequence shown here is derived from an EMBL/GenBank/DDBJ whole genome shotgun (WGS) entry which is preliminary data.</text>
</comment>
<dbReference type="InterPro" id="IPR016566">
    <property type="entry name" value="UCP010219"/>
</dbReference>
<gene>
    <name evidence="2" type="ORF">CIK84_03175</name>
</gene>
<feature type="transmembrane region" description="Helical" evidence="1">
    <location>
        <begin position="96"/>
        <end position="114"/>
    </location>
</feature>
<feature type="transmembrane region" description="Helical" evidence="1">
    <location>
        <begin position="60"/>
        <end position="89"/>
    </location>
</feature>
<keyword evidence="1" id="KW-0812">Transmembrane</keyword>
<name>A0A2N7S3C2_9MICC</name>
<dbReference type="RefSeq" id="WP_102597475.1">
    <property type="nucleotide sequence ID" value="NZ_JABUYH010000047.1"/>
</dbReference>
<evidence type="ECO:0000256" key="1">
    <source>
        <dbReference type="SAM" id="Phobius"/>
    </source>
</evidence>
<dbReference type="EMBL" id="PNQX01000001">
    <property type="protein sequence ID" value="PMQ20624.1"/>
    <property type="molecule type" value="Genomic_DNA"/>
</dbReference>
<sequence>MMNNEEPRPEDESAPQAKQPSFAEMIGSNSSIAQNADGGIDLLTTVGGVRGILETVLPGFLFIMVFAFTSNLTWALIASIGLGMIFMIIRLVKRSTLIQAGSGLLGILICAFAARNSGNAKDYYVPGFYVSAAYMVGLIISVVVRWPLIGLLFGFIRNEGTEWRKRPERLRRYQVATWILIAVFALRLAVQIPMYFSDQVVSLGLARALMGVPLYAAALWFAWLVSRPAVAAGSEPNQPGPAA</sequence>